<evidence type="ECO:0000313" key="2">
    <source>
        <dbReference type="Proteomes" id="UP000245125"/>
    </source>
</evidence>
<sequence length="119" mass="13904">MARVSELDDYRRIEDFIALANKGVKVELEIELKKQLVTQKVPQGVTEDMRDEMDMYMLTGDYIFKVGNDKKLVSKVYVFGSSEEPRDVINVNLHIANARLKMDYQRMKDTKIAFGEKYF</sequence>
<name>A0A2U3QFS1_9BACT</name>
<proteinExistence type="predicted"/>
<keyword evidence="2" id="KW-1185">Reference proteome</keyword>
<dbReference type="Proteomes" id="UP000245125">
    <property type="component" value="Unassembled WGS sequence"/>
</dbReference>
<dbReference type="OrthoDB" id="5421351at2"/>
<protein>
    <submittedName>
        <fullName evidence="1">Uncharacterized protein</fullName>
    </submittedName>
</protein>
<dbReference type="EMBL" id="OUUY01000064">
    <property type="protein sequence ID" value="SPQ00238.1"/>
    <property type="molecule type" value="Genomic_DNA"/>
</dbReference>
<reference evidence="2" key="1">
    <citation type="submission" date="2018-03" db="EMBL/GenBank/DDBJ databases">
        <authorList>
            <person name="Zecchin S."/>
        </authorList>
    </citation>
    <scope>NUCLEOTIDE SEQUENCE [LARGE SCALE GENOMIC DNA]</scope>
</reference>
<gene>
    <name evidence="1" type="ORF">NBG4_20044</name>
</gene>
<accession>A0A2U3QFS1</accession>
<organism evidence="1 2">
    <name type="scientific">Candidatus Sulfobium mesophilum</name>
    <dbReference type="NCBI Taxonomy" id="2016548"/>
    <lineage>
        <taxon>Bacteria</taxon>
        <taxon>Pseudomonadati</taxon>
        <taxon>Nitrospirota</taxon>
        <taxon>Nitrospiria</taxon>
        <taxon>Nitrospirales</taxon>
        <taxon>Nitrospiraceae</taxon>
        <taxon>Candidatus Sulfobium</taxon>
    </lineage>
</organism>
<evidence type="ECO:0000313" key="1">
    <source>
        <dbReference type="EMBL" id="SPQ00238.1"/>
    </source>
</evidence>
<dbReference type="AlphaFoldDB" id="A0A2U3QFS1"/>